<accession>A0AAD7ZD75</accession>
<keyword evidence="2" id="KW-1185">Reference proteome</keyword>
<comment type="caution">
    <text evidence="1">The sequence shown here is derived from an EMBL/GenBank/DDBJ whole genome shotgun (WGS) entry which is preliminary data.</text>
</comment>
<evidence type="ECO:0000313" key="1">
    <source>
        <dbReference type="EMBL" id="KAJ9578176.1"/>
    </source>
</evidence>
<feature type="non-terminal residue" evidence="1">
    <location>
        <position position="67"/>
    </location>
</feature>
<sequence length="67" mass="7703">SDDTSLKNKLRSALKSCLFQPLYKLLKFVRNLLNHSKAVKAVVRNFMSFSACHKTDPIALLPFRRKP</sequence>
<protein>
    <submittedName>
        <fullName evidence="1">Uncharacterized protein</fullName>
    </submittedName>
</protein>
<reference evidence="1" key="1">
    <citation type="journal article" date="2023" name="IScience">
        <title>Live-bearing cockroach genome reveals convergent evolutionary mechanisms linked to viviparity in insects and beyond.</title>
        <authorList>
            <person name="Fouks B."/>
            <person name="Harrison M.C."/>
            <person name="Mikhailova A.A."/>
            <person name="Marchal E."/>
            <person name="English S."/>
            <person name="Carruthers M."/>
            <person name="Jennings E.C."/>
            <person name="Chiamaka E.L."/>
            <person name="Frigard R.A."/>
            <person name="Pippel M."/>
            <person name="Attardo G.M."/>
            <person name="Benoit J.B."/>
            <person name="Bornberg-Bauer E."/>
            <person name="Tobe S.S."/>
        </authorList>
    </citation>
    <scope>NUCLEOTIDE SEQUENCE</scope>
    <source>
        <strain evidence="1">Stay&amp;Tobe</strain>
    </source>
</reference>
<name>A0AAD7ZD75_DIPPU</name>
<feature type="non-terminal residue" evidence="1">
    <location>
        <position position="1"/>
    </location>
</feature>
<dbReference type="Proteomes" id="UP001233999">
    <property type="component" value="Unassembled WGS sequence"/>
</dbReference>
<proteinExistence type="predicted"/>
<reference evidence="1" key="2">
    <citation type="submission" date="2023-05" db="EMBL/GenBank/DDBJ databases">
        <authorList>
            <person name="Fouks B."/>
        </authorList>
    </citation>
    <scope>NUCLEOTIDE SEQUENCE</scope>
    <source>
        <strain evidence="1">Stay&amp;Tobe</strain>
        <tissue evidence="1">Testes</tissue>
    </source>
</reference>
<evidence type="ECO:0000313" key="2">
    <source>
        <dbReference type="Proteomes" id="UP001233999"/>
    </source>
</evidence>
<dbReference type="EMBL" id="JASPKZ010008902">
    <property type="protein sequence ID" value="KAJ9578176.1"/>
    <property type="molecule type" value="Genomic_DNA"/>
</dbReference>
<organism evidence="1 2">
    <name type="scientific">Diploptera punctata</name>
    <name type="common">Pacific beetle cockroach</name>
    <dbReference type="NCBI Taxonomy" id="6984"/>
    <lineage>
        <taxon>Eukaryota</taxon>
        <taxon>Metazoa</taxon>
        <taxon>Ecdysozoa</taxon>
        <taxon>Arthropoda</taxon>
        <taxon>Hexapoda</taxon>
        <taxon>Insecta</taxon>
        <taxon>Pterygota</taxon>
        <taxon>Neoptera</taxon>
        <taxon>Polyneoptera</taxon>
        <taxon>Dictyoptera</taxon>
        <taxon>Blattodea</taxon>
        <taxon>Blaberoidea</taxon>
        <taxon>Blaberidae</taxon>
        <taxon>Diplopterinae</taxon>
        <taxon>Diploptera</taxon>
    </lineage>
</organism>
<gene>
    <name evidence="1" type="ORF">L9F63_005565</name>
</gene>
<dbReference type="AlphaFoldDB" id="A0AAD7ZD75"/>